<reference evidence="2" key="1">
    <citation type="journal article" date="2014" name="Int. J. Syst. Evol. Microbiol.">
        <title>Complete genome sequence of Corynebacterium casei LMG S-19264T (=DSM 44701T), isolated from a smear-ripened cheese.</title>
        <authorList>
            <consortium name="US DOE Joint Genome Institute (JGI-PGF)"/>
            <person name="Walter F."/>
            <person name="Albersmeier A."/>
            <person name="Kalinowski J."/>
            <person name="Ruckert C."/>
        </authorList>
    </citation>
    <scope>NUCLEOTIDE SEQUENCE</scope>
    <source>
        <strain evidence="2">JCM 4834</strain>
    </source>
</reference>
<dbReference type="OrthoDB" id="9781117at2"/>
<evidence type="ECO:0000313" key="4">
    <source>
        <dbReference type="Proteomes" id="UP000326831"/>
    </source>
</evidence>
<dbReference type="EMBL" id="BMVX01000007">
    <property type="protein sequence ID" value="GGZ61781.1"/>
    <property type="molecule type" value="Genomic_DNA"/>
</dbReference>
<dbReference type="PANTHER" id="PTHR45458:SF1">
    <property type="entry name" value="SHORT CHAIN DEHYDROGENASE"/>
    <property type="match status" value="1"/>
</dbReference>
<evidence type="ECO:0000313" key="2">
    <source>
        <dbReference type="EMBL" id="GGZ61781.1"/>
    </source>
</evidence>
<dbReference type="PANTHER" id="PTHR45458">
    <property type="entry name" value="SHORT-CHAIN DEHYDROGENASE/REDUCTASE SDR"/>
    <property type="match status" value="1"/>
</dbReference>
<dbReference type="Gene3D" id="3.40.50.720">
    <property type="entry name" value="NAD(P)-binding Rossmann-like Domain"/>
    <property type="match status" value="1"/>
</dbReference>
<reference evidence="3 4" key="2">
    <citation type="submission" date="2017-09" db="EMBL/GenBank/DDBJ databases">
        <authorList>
            <person name="Lee N."/>
            <person name="Cho B.-K."/>
        </authorList>
    </citation>
    <scope>NUCLEOTIDE SEQUENCE [LARGE SCALE GENOMIC DNA]</scope>
    <source>
        <strain evidence="3 4">ATCC 27467</strain>
    </source>
</reference>
<evidence type="ECO:0000256" key="1">
    <source>
        <dbReference type="RuleBase" id="RU000363"/>
    </source>
</evidence>
<proteinExistence type="inferred from homology"/>
<protein>
    <submittedName>
        <fullName evidence="3">SDR family NAD(P)-dependent oxidoreductase</fullName>
    </submittedName>
    <submittedName>
        <fullName evidence="2">Short-chain dehydrogenase</fullName>
    </submittedName>
</protein>
<dbReference type="Proteomes" id="UP000634660">
    <property type="component" value="Unassembled WGS sequence"/>
</dbReference>
<dbReference type="RefSeq" id="WP_150516840.1">
    <property type="nucleotide sequence ID" value="NZ_BMVX01000007.1"/>
</dbReference>
<dbReference type="PRINTS" id="PR00081">
    <property type="entry name" value="GDHRDH"/>
</dbReference>
<dbReference type="SUPFAM" id="SSF51735">
    <property type="entry name" value="NAD(P)-binding Rossmann-fold domains"/>
    <property type="match status" value="1"/>
</dbReference>
<sequence>MPTALVSGVSRGLGAHLCRALRAAGHRVLGVGLSPSPGGDHVDDYRALDLREPLADDLFAAEDVDVLVNNAGVYLDDPRGGYGDLFSLTPDDLRDTFEVNLFGTARLVQRYAPRMLARGSGRIVCVSSGMGRLQDADGASFAYRSSKLAANSLVLSVARHFAEASGDLAAFAYCPGWIRTDMGTPDAPNEPAPAAGDLVRLLGVPAGRSNGRFFRGLDELGWDTRGPMVADAD</sequence>
<dbReference type="InterPro" id="IPR052184">
    <property type="entry name" value="SDR_enzymes"/>
</dbReference>
<dbReference type="AlphaFoldDB" id="A0A5P2UER6"/>
<reference evidence="2" key="3">
    <citation type="submission" date="2020-09" db="EMBL/GenBank/DDBJ databases">
        <authorList>
            <person name="Sun Q."/>
            <person name="Ohkuma M."/>
        </authorList>
    </citation>
    <scope>NUCLEOTIDE SEQUENCE</scope>
    <source>
        <strain evidence="2">JCM 4834</strain>
    </source>
</reference>
<dbReference type="Proteomes" id="UP000326831">
    <property type="component" value="Chromosome"/>
</dbReference>
<dbReference type="KEGG" id="ssub:CP968_05120"/>
<gene>
    <name evidence="3" type="ORF">CP968_05120</name>
    <name evidence="2" type="ORF">GCM10010371_21470</name>
</gene>
<organism evidence="3 4">
    <name type="scientific">Streptomyces subrutilus</name>
    <dbReference type="NCBI Taxonomy" id="36818"/>
    <lineage>
        <taxon>Bacteria</taxon>
        <taxon>Bacillati</taxon>
        <taxon>Actinomycetota</taxon>
        <taxon>Actinomycetes</taxon>
        <taxon>Kitasatosporales</taxon>
        <taxon>Streptomycetaceae</taxon>
        <taxon>Streptomyces</taxon>
    </lineage>
</organism>
<accession>A0A5P2UER6</accession>
<dbReference type="Pfam" id="PF00106">
    <property type="entry name" value="adh_short"/>
    <property type="match status" value="1"/>
</dbReference>
<evidence type="ECO:0000313" key="3">
    <source>
        <dbReference type="EMBL" id="QEU77743.1"/>
    </source>
</evidence>
<dbReference type="EMBL" id="CP023701">
    <property type="protein sequence ID" value="QEU77743.1"/>
    <property type="molecule type" value="Genomic_DNA"/>
</dbReference>
<keyword evidence="4" id="KW-1185">Reference proteome</keyword>
<dbReference type="InterPro" id="IPR036291">
    <property type="entry name" value="NAD(P)-bd_dom_sf"/>
</dbReference>
<name>A0A5P2UER6_9ACTN</name>
<dbReference type="PRINTS" id="PR00080">
    <property type="entry name" value="SDRFAMILY"/>
</dbReference>
<dbReference type="InterPro" id="IPR002347">
    <property type="entry name" value="SDR_fam"/>
</dbReference>
<dbReference type="GO" id="GO:0016616">
    <property type="term" value="F:oxidoreductase activity, acting on the CH-OH group of donors, NAD or NADP as acceptor"/>
    <property type="evidence" value="ECO:0007669"/>
    <property type="project" value="TreeGrafter"/>
</dbReference>
<comment type="similarity">
    <text evidence="1">Belongs to the short-chain dehydrogenases/reductases (SDR) family.</text>
</comment>